<evidence type="ECO:0000313" key="2">
    <source>
        <dbReference type="EMBL" id="KNE61758.1"/>
    </source>
</evidence>
<reference evidence="2 3" key="1">
    <citation type="submission" date="2009-11" db="EMBL/GenBank/DDBJ databases">
        <title>Annotation of Allomyces macrogynus ATCC 38327.</title>
        <authorList>
            <consortium name="The Broad Institute Genome Sequencing Platform"/>
            <person name="Russ C."/>
            <person name="Cuomo C."/>
            <person name="Burger G."/>
            <person name="Gray M.W."/>
            <person name="Holland P.W.H."/>
            <person name="King N."/>
            <person name="Lang F.B.F."/>
            <person name="Roger A.J."/>
            <person name="Ruiz-Trillo I."/>
            <person name="Young S.K."/>
            <person name="Zeng Q."/>
            <person name="Gargeya S."/>
            <person name="Fitzgerald M."/>
            <person name="Haas B."/>
            <person name="Abouelleil A."/>
            <person name="Alvarado L."/>
            <person name="Arachchi H.M."/>
            <person name="Berlin A."/>
            <person name="Chapman S.B."/>
            <person name="Gearin G."/>
            <person name="Goldberg J."/>
            <person name="Griggs A."/>
            <person name="Gujja S."/>
            <person name="Hansen M."/>
            <person name="Heiman D."/>
            <person name="Howarth C."/>
            <person name="Larimer J."/>
            <person name="Lui A."/>
            <person name="MacDonald P.J.P."/>
            <person name="McCowen C."/>
            <person name="Montmayeur A."/>
            <person name="Murphy C."/>
            <person name="Neiman D."/>
            <person name="Pearson M."/>
            <person name="Priest M."/>
            <person name="Roberts A."/>
            <person name="Saif S."/>
            <person name="Shea T."/>
            <person name="Sisk P."/>
            <person name="Stolte C."/>
            <person name="Sykes S."/>
            <person name="Wortman J."/>
            <person name="Nusbaum C."/>
            <person name="Birren B."/>
        </authorList>
    </citation>
    <scope>NUCLEOTIDE SEQUENCE [LARGE SCALE GENOMIC DNA]</scope>
    <source>
        <strain evidence="2 3">ATCC 38327</strain>
    </source>
</reference>
<accession>A0A0L0SGW9</accession>
<feature type="compositionally biased region" description="Acidic residues" evidence="1">
    <location>
        <begin position="42"/>
        <end position="53"/>
    </location>
</feature>
<gene>
    <name evidence="2" type="ORF">AMAG_06558</name>
</gene>
<evidence type="ECO:0000256" key="1">
    <source>
        <dbReference type="SAM" id="MobiDB-lite"/>
    </source>
</evidence>
<dbReference type="Proteomes" id="UP000054350">
    <property type="component" value="Unassembled WGS sequence"/>
</dbReference>
<protein>
    <submittedName>
        <fullName evidence="2">Uncharacterized protein</fullName>
    </submittedName>
</protein>
<organism evidence="2 3">
    <name type="scientific">Allomyces macrogynus (strain ATCC 38327)</name>
    <name type="common">Allomyces javanicus var. macrogynus</name>
    <dbReference type="NCBI Taxonomy" id="578462"/>
    <lineage>
        <taxon>Eukaryota</taxon>
        <taxon>Fungi</taxon>
        <taxon>Fungi incertae sedis</taxon>
        <taxon>Blastocladiomycota</taxon>
        <taxon>Blastocladiomycetes</taxon>
        <taxon>Blastocladiales</taxon>
        <taxon>Blastocladiaceae</taxon>
        <taxon>Allomyces</taxon>
    </lineage>
</organism>
<dbReference type="OrthoDB" id="76105at2759"/>
<reference evidence="2 3" key="2">
    <citation type="submission" date="2009-11" db="EMBL/GenBank/DDBJ databases">
        <title>The Genome Sequence of Allomyces macrogynus strain ATCC 38327.</title>
        <authorList>
            <consortium name="The Broad Institute Genome Sequencing Platform"/>
            <person name="Russ C."/>
            <person name="Cuomo C."/>
            <person name="Shea T."/>
            <person name="Young S.K."/>
            <person name="Zeng Q."/>
            <person name="Koehrsen M."/>
            <person name="Haas B."/>
            <person name="Borodovsky M."/>
            <person name="Guigo R."/>
            <person name="Alvarado L."/>
            <person name="Berlin A."/>
            <person name="Borenstein D."/>
            <person name="Chen Z."/>
            <person name="Engels R."/>
            <person name="Freedman E."/>
            <person name="Gellesch M."/>
            <person name="Goldberg J."/>
            <person name="Griggs A."/>
            <person name="Gujja S."/>
            <person name="Heiman D."/>
            <person name="Hepburn T."/>
            <person name="Howarth C."/>
            <person name="Jen D."/>
            <person name="Larson L."/>
            <person name="Lewis B."/>
            <person name="Mehta T."/>
            <person name="Park D."/>
            <person name="Pearson M."/>
            <person name="Roberts A."/>
            <person name="Saif S."/>
            <person name="Shenoy N."/>
            <person name="Sisk P."/>
            <person name="Stolte C."/>
            <person name="Sykes S."/>
            <person name="Walk T."/>
            <person name="White J."/>
            <person name="Yandava C."/>
            <person name="Burger G."/>
            <person name="Gray M.W."/>
            <person name="Holland P.W.H."/>
            <person name="King N."/>
            <person name="Lang F.B.F."/>
            <person name="Roger A.J."/>
            <person name="Ruiz-Trillo I."/>
            <person name="Lander E."/>
            <person name="Nusbaum C."/>
        </authorList>
    </citation>
    <scope>NUCLEOTIDE SEQUENCE [LARGE SCALE GENOMIC DNA]</scope>
    <source>
        <strain evidence="2 3">ATCC 38327</strain>
    </source>
</reference>
<keyword evidence="3" id="KW-1185">Reference proteome</keyword>
<feature type="compositionally biased region" description="Low complexity" evidence="1">
    <location>
        <begin position="74"/>
        <end position="100"/>
    </location>
</feature>
<proteinExistence type="predicted"/>
<dbReference type="EMBL" id="GG745338">
    <property type="protein sequence ID" value="KNE61758.1"/>
    <property type="molecule type" value="Genomic_DNA"/>
</dbReference>
<evidence type="ECO:0000313" key="3">
    <source>
        <dbReference type="Proteomes" id="UP000054350"/>
    </source>
</evidence>
<feature type="region of interest" description="Disordered" evidence="1">
    <location>
        <begin position="16"/>
        <end position="157"/>
    </location>
</feature>
<dbReference type="AlphaFoldDB" id="A0A0L0SGW9"/>
<dbReference type="VEuPathDB" id="FungiDB:AMAG_06558"/>
<name>A0A0L0SGW9_ALLM3</name>
<sequence>MAGTTQLCTLQLTSTLDDAREPLIVSPKDTADRRVDLGQGEERDDAVVEEDLEILPLALTSRTGRAGSADDRGGAAAKKGVAGAPAPSASPAPGAKGSAAQTGKTLAAGTAGNKGSSATDLKAKKPSTPAGGDKLAAPSAAGKRGSTMGKKMDDAPADDGEVVVADTQVVETIVVPPGVDLDVFEAHGTHYVWGNRALAYLNVANNQLSVQAVKYLLDVLADQATDDKTLVTTNVYSDPSVRDRPKHGLLRVALQGNLFPMTDPLVQQLDQRLVAKQQAHSAAVAAAAAAATATPATTSRQSSAAKK</sequence>